<dbReference type="AlphaFoldDB" id="A0A944D960"/>
<sequence length="165" mass="17880">MLRAALVALALMALSARAEVPLPQAVAAKAPWQLVGSGQMQWFVFTVYDAALWQAPGAQALAIRYARSIASATLAETTIEELTRLGLPAAERWRADLQEHFPDVVEGEVIVAVRQPGLGVRFYHQGRATGAIRDSAFADAFFGIWLDPRTRAPELRAALLGEAGR</sequence>
<comment type="caution">
    <text evidence="3">The sequence shown here is derived from an EMBL/GenBank/DDBJ whole genome shotgun (WGS) entry which is preliminary data.</text>
</comment>
<dbReference type="RefSeq" id="WP_214362413.1">
    <property type="nucleotide sequence ID" value="NZ_JAEKFT010000017.1"/>
</dbReference>
<dbReference type="GO" id="GO:0016853">
    <property type="term" value="F:isomerase activity"/>
    <property type="evidence" value="ECO:0007669"/>
    <property type="project" value="UniProtKB-KW"/>
</dbReference>
<keyword evidence="3" id="KW-0413">Isomerase</keyword>
<keyword evidence="1" id="KW-0732">Signal</keyword>
<feature type="signal peptide" evidence="1">
    <location>
        <begin position="1"/>
        <end position="18"/>
    </location>
</feature>
<gene>
    <name evidence="3" type="ORF">I8J34_14865</name>
</gene>
<dbReference type="EMBL" id="JAEKFT010000017">
    <property type="protein sequence ID" value="MBT0962460.1"/>
    <property type="molecule type" value="Genomic_DNA"/>
</dbReference>
<evidence type="ECO:0000313" key="3">
    <source>
        <dbReference type="EMBL" id="MBT0962460.1"/>
    </source>
</evidence>
<keyword evidence="4" id="KW-1185">Reference proteome</keyword>
<protein>
    <submittedName>
        <fullName evidence="3">Chalcone isomerase family protein</fullName>
    </submittedName>
</protein>
<feature type="domain" description="Chalcone isomerase" evidence="2">
    <location>
        <begin position="28"/>
        <end position="161"/>
    </location>
</feature>
<name>A0A944D960_DENI1</name>
<dbReference type="InterPro" id="IPR016087">
    <property type="entry name" value="Chalcone_isomerase"/>
</dbReference>
<accession>A0A944D960</accession>
<dbReference type="Pfam" id="PF16036">
    <property type="entry name" value="Chalcone_3"/>
    <property type="match status" value="1"/>
</dbReference>
<organism evidence="3 4">
    <name type="scientific">Denitromonas iodatirespirans</name>
    <dbReference type="NCBI Taxonomy" id="2795389"/>
    <lineage>
        <taxon>Bacteria</taxon>
        <taxon>Pseudomonadati</taxon>
        <taxon>Pseudomonadota</taxon>
        <taxon>Betaproteobacteria</taxon>
        <taxon>Rhodocyclales</taxon>
        <taxon>Zoogloeaceae</taxon>
        <taxon>Denitromonas</taxon>
    </lineage>
</organism>
<evidence type="ECO:0000313" key="4">
    <source>
        <dbReference type="Proteomes" id="UP000694660"/>
    </source>
</evidence>
<feature type="chain" id="PRO_5037060130" evidence="1">
    <location>
        <begin position="19"/>
        <end position="165"/>
    </location>
</feature>
<evidence type="ECO:0000259" key="2">
    <source>
        <dbReference type="Pfam" id="PF16036"/>
    </source>
</evidence>
<reference evidence="4" key="1">
    <citation type="journal article" date="2022" name="ISME J.">
        <title>Genetic and phylogenetic analysis of dissimilatory iodate-reducing bacteria identifies potential niches across the world's oceans.</title>
        <authorList>
            <person name="Reyes-Umana V."/>
            <person name="Henning Z."/>
            <person name="Lee K."/>
            <person name="Barnum T.P."/>
            <person name="Coates J.D."/>
        </authorList>
    </citation>
    <scope>NUCLEOTIDE SEQUENCE [LARGE SCALE GENOMIC DNA]</scope>
    <source>
        <strain evidence="4">IR12</strain>
    </source>
</reference>
<dbReference type="Proteomes" id="UP000694660">
    <property type="component" value="Unassembled WGS sequence"/>
</dbReference>
<proteinExistence type="predicted"/>
<evidence type="ECO:0000256" key="1">
    <source>
        <dbReference type="SAM" id="SignalP"/>
    </source>
</evidence>